<dbReference type="InterPro" id="IPR004875">
    <property type="entry name" value="DDE_SF_endonuclease_dom"/>
</dbReference>
<keyword evidence="3" id="KW-1185">Reference proteome</keyword>
<dbReference type="InterPro" id="IPR050863">
    <property type="entry name" value="CenT-Element_Derived"/>
</dbReference>
<evidence type="ECO:0000259" key="1">
    <source>
        <dbReference type="Pfam" id="PF03184"/>
    </source>
</evidence>
<dbReference type="PANTHER" id="PTHR19303">
    <property type="entry name" value="TRANSPOSON"/>
    <property type="match status" value="1"/>
</dbReference>
<reference evidence="2 3" key="1">
    <citation type="journal article" date="2019" name="Sci. Rep.">
        <title>Orb-weaving spider Araneus ventricosus genome elucidates the spidroin gene catalogue.</title>
        <authorList>
            <person name="Kono N."/>
            <person name="Nakamura H."/>
            <person name="Ohtoshi R."/>
            <person name="Moran D.A.P."/>
            <person name="Shinohara A."/>
            <person name="Yoshida Y."/>
            <person name="Fujiwara M."/>
            <person name="Mori M."/>
            <person name="Tomita M."/>
            <person name="Arakawa K."/>
        </authorList>
    </citation>
    <scope>NUCLEOTIDE SEQUENCE [LARGE SCALE GENOMIC DNA]</scope>
</reference>
<dbReference type="Pfam" id="PF03184">
    <property type="entry name" value="DDE_1"/>
    <property type="match status" value="1"/>
</dbReference>
<protein>
    <submittedName>
        <fullName evidence="2">Tigger transposable element-derived protein 4</fullName>
    </submittedName>
</protein>
<comment type="caution">
    <text evidence="2">The sequence shown here is derived from an EMBL/GenBank/DDBJ whole genome shotgun (WGS) entry which is preliminary data.</text>
</comment>
<organism evidence="2 3">
    <name type="scientific">Araneus ventricosus</name>
    <name type="common">Orbweaver spider</name>
    <name type="synonym">Epeira ventricosa</name>
    <dbReference type="NCBI Taxonomy" id="182803"/>
    <lineage>
        <taxon>Eukaryota</taxon>
        <taxon>Metazoa</taxon>
        <taxon>Ecdysozoa</taxon>
        <taxon>Arthropoda</taxon>
        <taxon>Chelicerata</taxon>
        <taxon>Arachnida</taxon>
        <taxon>Araneae</taxon>
        <taxon>Araneomorphae</taxon>
        <taxon>Entelegynae</taxon>
        <taxon>Araneoidea</taxon>
        <taxon>Araneidae</taxon>
        <taxon>Araneus</taxon>
    </lineage>
</organism>
<gene>
    <name evidence="2" type="primary">Tigd4_78</name>
    <name evidence="2" type="ORF">AVEN_143014_1</name>
</gene>
<dbReference type="AlphaFoldDB" id="A0A4Y2QSG8"/>
<dbReference type="PANTHER" id="PTHR19303:SF73">
    <property type="entry name" value="PROTEIN PDC2"/>
    <property type="match status" value="1"/>
</dbReference>
<dbReference type="GO" id="GO:0005634">
    <property type="term" value="C:nucleus"/>
    <property type="evidence" value="ECO:0007669"/>
    <property type="project" value="TreeGrafter"/>
</dbReference>
<name>A0A4Y2QSG8_ARAVE</name>
<feature type="domain" description="DDE-1" evidence="1">
    <location>
        <begin position="15"/>
        <end position="93"/>
    </location>
</feature>
<evidence type="ECO:0000313" key="3">
    <source>
        <dbReference type="Proteomes" id="UP000499080"/>
    </source>
</evidence>
<proteinExistence type="predicted"/>
<sequence>MFKDEECRGGMQSKVRLSVLLPANDDGSEKLPTLMIGRSEKPSCFVKVKSFPLKCKANRKAWMTSEIFGDWLKSLDKSTRVKKRKIILFIDNCSA</sequence>
<evidence type="ECO:0000313" key="2">
    <source>
        <dbReference type="EMBL" id="GBN66314.1"/>
    </source>
</evidence>
<dbReference type="EMBL" id="BGPR01014701">
    <property type="protein sequence ID" value="GBN66314.1"/>
    <property type="molecule type" value="Genomic_DNA"/>
</dbReference>
<dbReference type="GO" id="GO:0003677">
    <property type="term" value="F:DNA binding"/>
    <property type="evidence" value="ECO:0007669"/>
    <property type="project" value="TreeGrafter"/>
</dbReference>
<dbReference type="Proteomes" id="UP000499080">
    <property type="component" value="Unassembled WGS sequence"/>
</dbReference>
<dbReference type="OrthoDB" id="10056141at2759"/>
<accession>A0A4Y2QSG8</accession>